<name>A0AAN0RJR6_9RHOB</name>
<dbReference type="Proteomes" id="UP000028680">
    <property type="component" value="Chromosome"/>
</dbReference>
<dbReference type="KEGG" id="ptp:RCA23_c18190"/>
<reference evidence="1 2" key="1">
    <citation type="journal article" date="2014" name="ISME J.">
        <title>Adaptation of an abundant Roseobacter RCA organism to pelagic systems revealed by genomic and transcriptomic analyses.</title>
        <authorList>
            <person name="Voget S."/>
            <person name="Wemheuer B."/>
            <person name="Brinkhoff T."/>
            <person name="Vollmers J."/>
            <person name="Dietrich S."/>
            <person name="Giebel H.A."/>
            <person name="Beardsley C."/>
            <person name="Sardemann C."/>
            <person name="Bakenhus I."/>
            <person name="Billerbeck S."/>
            <person name="Daniel R."/>
            <person name="Simon M."/>
        </authorList>
    </citation>
    <scope>NUCLEOTIDE SEQUENCE [LARGE SCALE GENOMIC DNA]</scope>
    <source>
        <strain evidence="1 2">RCA23</strain>
    </source>
</reference>
<evidence type="ECO:0000313" key="2">
    <source>
        <dbReference type="Proteomes" id="UP000028680"/>
    </source>
</evidence>
<keyword evidence="2" id="KW-1185">Reference proteome</keyword>
<sequence>MSGLFATSVFTFPASESDFMPEILQSKIPYNVSEHKKLPGMLPLAEDGWLIEDEAYAAQLAERDRLLQDTPDKVFADAGASVEAKREVLDEILAQLRRRPSYRVEENMVQRPDGVRVPLSGDPLCVAARLVQEDLCLHEKRGQEHVLTAAVMCFPASWTLHEKIGRPLSAVHRPVAEYDVDVAKRVQRLFDGIKPGRPMWRFNVLEYVRPDLFQPRSETDPRSGDEDYGHGAYIRSEHQALVRLPRSGAVLFAIHTYLIKKPA</sequence>
<evidence type="ECO:0008006" key="3">
    <source>
        <dbReference type="Google" id="ProtNLM"/>
    </source>
</evidence>
<dbReference type="AlphaFoldDB" id="A0AAN0RJR6"/>
<gene>
    <name evidence="1" type="ORF">RCA23_c18190</name>
</gene>
<dbReference type="InterPro" id="IPR021848">
    <property type="entry name" value="HODM_asu-like"/>
</dbReference>
<proteinExistence type="predicted"/>
<evidence type="ECO:0000313" key="1">
    <source>
        <dbReference type="EMBL" id="AII87349.1"/>
    </source>
</evidence>
<protein>
    <recommendedName>
        <fullName evidence="3">DUF3445 domain-containing protein</fullName>
    </recommendedName>
</protein>
<accession>A0AAN0RJR6</accession>
<dbReference type="EMBL" id="CP003984">
    <property type="protein sequence ID" value="AII87349.1"/>
    <property type="molecule type" value="Genomic_DNA"/>
</dbReference>
<organism evidence="1 2">
    <name type="scientific">Planktomarina temperata RCA23</name>
    <dbReference type="NCBI Taxonomy" id="666509"/>
    <lineage>
        <taxon>Bacteria</taxon>
        <taxon>Pseudomonadati</taxon>
        <taxon>Pseudomonadota</taxon>
        <taxon>Alphaproteobacteria</taxon>
        <taxon>Rhodobacterales</taxon>
        <taxon>Paracoccaceae</taxon>
        <taxon>Planktomarina</taxon>
    </lineage>
</organism>
<dbReference type="Pfam" id="PF11927">
    <property type="entry name" value="HODM_asu-like"/>
    <property type="match status" value="1"/>
</dbReference>